<dbReference type="GeneID" id="78357224"/>
<dbReference type="Proteomes" id="UP000254924">
    <property type="component" value="Unassembled WGS sequence"/>
</dbReference>
<organism evidence="2 3">
    <name type="scientific">Streptococcus hyointestinalis</name>
    <dbReference type="NCBI Taxonomy" id="1337"/>
    <lineage>
        <taxon>Bacteria</taxon>
        <taxon>Bacillati</taxon>
        <taxon>Bacillota</taxon>
        <taxon>Bacilli</taxon>
        <taxon>Lactobacillales</taxon>
        <taxon>Streptococcaceae</taxon>
        <taxon>Streptococcus</taxon>
    </lineage>
</organism>
<accession>A0A380KD75</accession>
<keyword evidence="3" id="KW-1185">Reference proteome</keyword>
<protein>
    <submittedName>
        <fullName evidence="2">Membrane protein</fullName>
    </submittedName>
</protein>
<dbReference type="OrthoDB" id="2220700at2"/>
<dbReference type="AlphaFoldDB" id="A0A380KD75"/>
<sequence>METIIVTNFAVESQAYQAFSDLKNSMVNPLSSISQAALVSKVDGQVKILDEVDNSSNDETIVGGIVGGLIGMLAGPIGLLFGGAIGALAGAAIDDNADDNESLLIEQVMQDITCADGVTLVAFGTEQVDRFYDDIMAKFESRTTRYDASEVRDEMNLANQMQEDFQREAREQIKAKKKARHNQVKDHFTNDATKDDK</sequence>
<gene>
    <name evidence="2" type="ORF">NCTC12224_01962</name>
</gene>
<proteinExistence type="predicted"/>
<dbReference type="EMBL" id="UHFN01000007">
    <property type="protein sequence ID" value="SUN62574.1"/>
    <property type="molecule type" value="Genomic_DNA"/>
</dbReference>
<dbReference type="RefSeq" id="WP_115270208.1">
    <property type="nucleotide sequence ID" value="NZ_CP185251.1"/>
</dbReference>
<evidence type="ECO:0000256" key="1">
    <source>
        <dbReference type="SAM" id="MobiDB-lite"/>
    </source>
</evidence>
<feature type="region of interest" description="Disordered" evidence="1">
    <location>
        <begin position="160"/>
        <end position="197"/>
    </location>
</feature>
<feature type="compositionally biased region" description="Basic and acidic residues" evidence="1">
    <location>
        <begin position="164"/>
        <end position="174"/>
    </location>
</feature>
<reference evidence="2 3" key="1">
    <citation type="submission" date="2018-06" db="EMBL/GenBank/DDBJ databases">
        <authorList>
            <consortium name="Pathogen Informatics"/>
            <person name="Doyle S."/>
        </authorList>
    </citation>
    <scope>NUCLEOTIDE SEQUENCE [LARGE SCALE GENOMIC DNA]</scope>
    <source>
        <strain evidence="2 3">NCTC12224</strain>
    </source>
</reference>
<name>A0A380KD75_9STRE</name>
<evidence type="ECO:0000313" key="3">
    <source>
        <dbReference type="Proteomes" id="UP000254924"/>
    </source>
</evidence>
<evidence type="ECO:0000313" key="2">
    <source>
        <dbReference type="EMBL" id="SUN62574.1"/>
    </source>
</evidence>
<feature type="compositionally biased region" description="Basic and acidic residues" evidence="1">
    <location>
        <begin position="183"/>
        <end position="197"/>
    </location>
</feature>